<dbReference type="InterPro" id="IPR036392">
    <property type="entry name" value="PLAT/LH2_dom_sf"/>
</dbReference>
<feature type="compositionally biased region" description="Basic and acidic residues" evidence="2">
    <location>
        <begin position="714"/>
        <end position="728"/>
    </location>
</feature>
<dbReference type="Pfam" id="PF01477">
    <property type="entry name" value="PLAT"/>
    <property type="match status" value="3"/>
</dbReference>
<evidence type="ECO:0000259" key="3">
    <source>
        <dbReference type="PROSITE" id="PS50095"/>
    </source>
</evidence>
<keyword evidence="5" id="KW-1185">Reference proteome</keyword>
<feature type="compositionally biased region" description="Basic and acidic residues" evidence="2">
    <location>
        <begin position="571"/>
        <end position="585"/>
    </location>
</feature>
<comment type="caution">
    <text evidence="1">Lacks conserved residue(s) required for the propagation of feature annotation.</text>
</comment>
<accession>A0ABY7DHP9</accession>
<dbReference type="PROSITE" id="PS50095">
    <property type="entry name" value="PLAT"/>
    <property type="match status" value="3"/>
</dbReference>
<proteinExistence type="predicted"/>
<sequence length="775" mass="88933">MSLDCVGTWHLRPTPAFCEGRGDLKKTWTGPVSTELYGKGLTDLCDKTHNNLHRLSQQMQKLDPCLEYGVKHWHPTSRPQSAVSKPESMRKHDRCRSVDVMFTDNKTAVTLGDPATDEQRDTYIDPPVKNTFCYLCTTLEEHKRHMLLHKPKKKYTGRTKIEYIAPRPKQKRVVEEDDKVLLKERLYKIEVFTSDKCNAGTSAKVFVAIKGTLNVLPKTQLKKNQGSSNFCFVRASKEVFHIKGPFLGNLQILSIEHDGTRKSEAWHLEKVLITDVKAMKTWIFHCGEWLSLFEKPHYSNRVDLDAQELEHPPTEYAIEVYTANKKMAGTDSSIFITLFGQYGTSKKILLKDTTSDKKLFEKGSIDKFAFRMNGIGELKKIKIEHDGKGFAAGWYLDKDEGDGRLWREIPAKKKLPKELHSGTDTKYVISAKTGDIRYAGTDANVFIQMVGEKGKTKQLPIDNPKNNFERNMTDIFEVNAVNVGKLQHIIIGHDNANPGAGWFLEKVTIRRYIPKDEVKERLKKMRKKERNEQKNKQARKARGRGDLDGEDDDVSSSDEESYEKGKRRQSVRHDDEHKYKPDKIDSKKRKDMKHKTDPDKKDKKSKNDKKKDLFSVQSSSSENSSESDSESDRDLKTSKRPGSALRRPGSAASSFRPRSAMRRQQSTINELEESDKNDKKKSKSRRASSASSERDRRDSTSSRRLSTSASGLRQAEEDRRRGRKGHENDDQEDARIPLYEECVFMCNRWLAQDEDDGLFVRELKVSSSETYYKDN</sequence>
<feature type="domain" description="PLAT" evidence="3">
    <location>
        <begin position="185"/>
        <end position="304"/>
    </location>
</feature>
<dbReference type="EMBL" id="CP111013">
    <property type="protein sequence ID" value="WAQ97212.1"/>
    <property type="molecule type" value="Genomic_DNA"/>
</dbReference>
<name>A0ABY7DHP9_MYAAR</name>
<reference evidence="4" key="1">
    <citation type="submission" date="2022-11" db="EMBL/GenBank/DDBJ databases">
        <title>Centuries of genome instability and evolution in soft-shell clam transmissible cancer (bioRxiv).</title>
        <authorList>
            <person name="Hart S.F.M."/>
            <person name="Yonemitsu M.A."/>
            <person name="Giersch R.M."/>
            <person name="Beal B.F."/>
            <person name="Arriagada G."/>
            <person name="Davis B.W."/>
            <person name="Ostrander E.A."/>
            <person name="Goff S.P."/>
            <person name="Metzger M.J."/>
        </authorList>
    </citation>
    <scope>NUCLEOTIDE SEQUENCE</scope>
    <source>
        <strain evidence="4">MELC-2E11</strain>
        <tissue evidence="4">Siphon/mantle</tissue>
    </source>
</reference>
<evidence type="ECO:0000256" key="2">
    <source>
        <dbReference type="SAM" id="MobiDB-lite"/>
    </source>
</evidence>
<dbReference type="PANTHER" id="PTHR45901:SF3">
    <property type="entry name" value="LIPOXYGENASE HOMOLOGY DOMAIN-CONTAINING PROTEIN 1"/>
    <property type="match status" value="1"/>
</dbReference>
<dbReference type="SMART" id="SM00308">
    <property type="entry name" value="LH2"/>
    <property type="match status" value="1"/>
</dbReference>
<feature type="domain" description="PLAT" evidence="3">
    <location>
        <begin position="425"/>
        <end position="540"/>
    </location>
</feature>
<dbReference type="InterPro" id="IPR001024">
    <property type="entry name" value="PLAT/LH2_dom"/>
</dbReference>
<evidence type="ECO:0000256" key="1">
    <source>
        <dbReference type="PROSITE-ProRule" id="PRU00152"/>
    </source>
</evidence>
<feature type="compositionally biased region" description="Acidic residues" evidence="2">
    <location>
        <begin position="548"/>
        <end position="561"/>
    </location>
</feature>
<feature type="region of interest" description="Disordered" evidence="2">
    <location>
        <begin position="524"/>
        <end position="734"/>
    </location>
</feature>
<dbReference type="SUPFAM" id="SSF49723">
    <property type="entry name" value="Lipase/lipooxygenase domain (PLAT/LH2 domain)"/>
    <property type="match status" value="3"/>
</dbReference>
<dbReference type="PANTHER" id="PTHR45901">
    <property type="entry name" value="PROTEIN CBG12474"/>
    <property type="match status" value="1"/>
</dbReference>
<dbReference type="InterPro" id="IPR052970">
    <property type="entry name" value="Inner_ear_hair_cell_LOXHD"/>
</dbReference>
<feature type="domain" description="PLAT" evidence="3">
    <location>
        <begin position="314"/>
        <end position="433"/>
    </location>
</feature>
<gene>
    <name evidence="4" type="ORF">MAR_029902</name>
</gene>
<organism evidence="4 5">
    <name type="scientific">Mya arenaria</name>
    <name type="common">Soft-shell clam</name>
    <dbReference type="NCBI Taxonomy" id="6604"/>
    <lineage>
        <taxon>Eukaryota</taxon>
        <taxon>Metazoa</taxon>
        <taxon>Spiralia</taxon>
        <taxon>Lophotrochozoa</taxon>
        <taxon>Mollusca</taxon>
        <taxon>Bivalvia</taxon>
        <taxon>Autobranchia</taxon>
        <taxon>Heteroconchia</taxon>
        <taxon>Euheterodonta</taxon>
        <taxon>Imparidentia</taxon>
        <taxon>Neoheterodontei</taxon>
        <taxon>Myida</taxon>
        <taxon>Myoidea</taxon>
        <taxon>Myidae</taxon>
        <taxon>Mya</taxon>
    </lineage>
</organism>
<evidence type="ECO:0000313" key="5">
    <source>
        <dbReference type="Proteomes" id="UP001164746"/>
    </source>
</evidence>
<feature type="compositionally biased region" description="Basic and acidic residues" evidence="2">
    <location>
        <begin position="692"/>
        <end position="701"/>
    </location>
</feature>
<protein>
    <submittedName>
        <fullName evidence="4">LOXH1-like protein</fullName>
    </submittedName>
</protein>
<dbReference type="Gene3D" id="2.40.180.10">
    <property type="entry name" value="Catalase core domain"/>
    <property type="match status" value="3"/>
</dbReference>
<dbReference type="CDD" id="cd01756">
    <property type="entry name" value="PLAT_repeat"/>
    <property type="match status" value="1"/>
</dbReference>
<evidence type="ECO:0000313" key="4">
    <source>
        <dbReference type="EMBL" id="WAQ97212.1"/>
    </source>
</evidence>
<dbReference type="Proteomes" id="UP001164746">
    <property type="component" value="Chromosome 2"/>
</dbReference>